<dbReference type="PROSITE" id="PS51202">
    <property type="entry name" value="RCK_C"/>
    <property type="match status" value="1"/>
</dbReference>
<evidence type="ECO:0000256" key="1">
    <source>
        <dbReference type="PROSITE-ProRule" id="PRU00703"/>
    </source>
</evidence>
<feature type="domain" description="CBS" evidence="3">
    <location>
        <begin position="1"/>
        <end position="59"/>
    </location>
</feature>
<dbReference type="InterPro" id="IPR046342">
    <property type="entry name" value="CBS_dom_sf"/>
</dbReference>
<dbReference type="InterPro" id="IPR036721">
    <property type="entry name" value="RCK_C_sf"/>
</dbReference>
<protein>
    <submittedName>
        <fullName evidence="4">CBS domain-containing protein</fullName>
    </submittedName>
</protein>
<dbReference type="Pfam" id="PF02080">
    <property type="entry name" value="TrkA_C"/>
    <property type="match status" value="1"/>
</dbReference>
<evidence type="ECO:0000313" key="4">
    <source>
        <dbReference type="EMBL" id="MFC4605598.1"/>
    </source>
</evidence>
<organism evidence="4 5">
    <name type="scientific">Rhodococcus kronopolitis</name>
    <dbReference type="NCBI Taxonomy" id="1460226"/>
    <lineage>
        <taxon>Bacteria</taxon>
        <taxon>Bacillati</taxon>
        <taxon>Actinomycetota</taxon>
        <taxon>Actinomycetes</taxon>
        <taxon>Mycobacteriales</taxon>
        <taxon>Nocardiaceae</taxon>
        <taxon>Rhodococcus</taxon>
    </lineage>
</organism>
<comment type="caution">
    <text evidence="4">The sequence shown here is derived from an EMBL/GenBank/DDBJ whole genome shotgun (WGS) entry which is preliminary data.</text>
</comment>
<keyword evidence="5" id="KW-1185">Reference proteome</keyword>
<dbReference type="Gene3D" id="3.30.70.1450">
    <property type="entry name" value="Regulator of K+ conductance, C-terminal domain"/>
    <property type="match status" value="1"/>
</dbReference>
<reference evidence="5" key="1">
    <citation type="journal article" date="2019" name="Int. J. Syst. Evol. Microbiol.">
        <title>The Global Catalogue of Microorganisms (GCM) 10K type strain sequencing project: providing services to taxonomists for standard genome sequencing and annotation.</title>
        <authorList>
            <consortium name="The Broad Institute Genomics Platform"/>
            <consortium name="The Broad Institute Genome Sequencing Center for Infectious Disease"/>
            <person name="Wu L."/>
            <person name="Ma J."/>
        </authorList>
    </citation>
    <scope>NUCLEOTIDE SEQUENCE [LARGE SCALE GENOMIC DNA]</scope>
    <source>
        <strain evidence="5">CCUG 54520</strain>
    </source>
</reference>
<evidence type="ECO:0000259" key="2">
    <source>
        <dbReference type="PROSITE" id="PS51202"/>
    </source>
</evidence>
<feature type="domain" description="RCK C-terminal" evidence="2">
    <location>
        <begin position="120"/>
        <end position="203"/>
    </location>
</feature>
<proteinExistence type="predicted"/>
<dbReference type="PROSITE" id="PS51371">
    <property type="entry name" value="CBS"/>
    <property type="match status" value="1"/>
</dbReference>
<dbReference type="SUPFAM" id="SSF116726">
    <property type="entry name" value="TrkA C-terminal domain-like"/>
    <property type="match status" value="1"/>
</dbReference>
<evidence type="ECO:0000259" key="3">
    <source>
        <dbReference type="PROSITE" id="PS51371"/>
    </source>
</evidence>
<gene>
    <name evidence="4" type="ORF">ACFO6S_18010</name>
</gene>
<dbReference type="EMBL" id="JBHSFO010000012">
    <property type="protein sequence ID" value="MFC4605598.1"/>
    <property type="molecule type" value="Genomic_DNA"/>
</dbReference>
<dbReference type="Proteomes" id="UP001595914">
    <property type="component" value="Unassembled WGS sequence"/>
</dbReference>
<dbReference type="InterPro" id="IPR006037">
    <property type="entry name" value="RCK_C"/>
</dbReference>
<dbReference type="Pfam" id="PF00571">
    <property type="entry name" value="CBS"/>
    <property type="match status" value="2"/>
</dbReference>
<dbReference type="CDD" id="cd02205">
    <property type="entry name" value="CBS_pair_SF"/>
    <property type="match status" value="1"/>
</dbReference>
<dbReference type="Gene3D" id="3.10.580.10">
    <property type="entry name" value="CBS-domain"/>
    <property type="match status" value="1"/>
</dbReference>
<dbReference type="InterPro" id="IPR000644">
    <property type="entry name" value="CBS_dom"/>
</dbReference>
<name>A0ABV9FUG2_9NOCA</name>
<dbReference type="RefSeq" id="WP_378419461.1">
    <property type="nucleotide sequence ID" value="NZ_JBHSFO010000012.1"/>
</dbReference>
<keyword evidence="1" id="KW-0129">CBS domain</keyword>
<accession>A0ABV9FUG2</accession>
<sequence>MSEPRLVLGAETTCADAAERIRVAAVPGAPVVDGAGRFVGTVARTDLDGLPADEAAGPLARRVDASAPTVGIAGDLDQALDAMSDRVRWVSVLDEGRRVRGIVAVRDLVHGYRTEVQAEERRVSNVGSHVDVLEARVGAGAPVLGRPLGQGVLPGGCLVLAVQRGDAVLPGTASVVLRVGDVVTVLGRPDLLEIARWAVVGNDPGNRPAS</sequence>
<dbReference type="SUPFAM" id="SSF54631">
    <property type="entry name" value="CBS-domain pair"/>
    <property type="match status" value="1"/>
</dbReference>
<evidence type="ECO:0000313" key="5">
    <source>
        <dbReference type="Proteomes" id="UP001595914"/>
    </source>
</evidence>